<dbReference type="EMBL" id="UINC01097856">
    <property type="protein sequence ID" value="SVC55914.1"/>
    <property type="molecule type" value="Genomic_DNA"/>
</dbReference>
<proteinExistence type="predicted"/>
<dbReference type="AlphaFoldDB" id="A0A382N404"/>
<accession>A0A382N404</accession>
<protein>
    <submittedName>
        <fullName evidence="1">Uncharacterized protein</fullName>
    </submittedName>
</protein>
<feature type="non-terminal residue" evidence="1">
    <location>
        <position position="1"/>
    </location>
</feature>
<feature type="non-terminal residue" evidence="1">
    <location>
        <position position="373"/>
    </location>
</feature>
<sequence length="373" mass="43024">PLISRRYFIDFSKGSLFLKALNNSHLDNEHGLSYSCSTLKDISILNMLLTQKTIYKDISCITVNHHDKNSLILIKDLAKKIKKIDLEPSHILLENYHSEDESNYREFIFSIGTGQAMSSPTKYIPIDSSVYLITHKSKSVTKQFKQMYQLIREINTNSKVFSKFLLDGYTPIFTILSYIMDQEGGVKLQFNRETDIFDILFHTVDFGLIIFGNKRIYQNIRKINENQFDVIRLGRCTDQNSLTIYVRNNQQFFFPKNVFSFLWRSDNTISSTQEKKVQNITEFHSLKKLKCNKSFIAILKRISNDNKLYKINCGDSLKKENAGKAVFWEDININGFLTIAFSEYNHFSTIDPESAGKIAISNAVRSVRCAGAN</sequence>
<evidence type="ECO:0000313" key="1">
    <source>
        <dbReference type="EMBL" id="SVC55914.1"/>
    </source>
</evidence>
<organism evidence="1">
    <name type="scientific">marine metagenome</name>
    <dbReference type="NCBI Taxonomy" id="408172"/>
    <lineage>
        <taxon>unclassified sequences</taxon>
        <taxon>metagenomes</taxon>
        <taxon>ecological metagenomes</taxon>
    </lineage>
</organism>
<name>A0A382N404_9ZZZZ</name>
<reference evidence="1" key="1">
    <citation type="submission" date="2018-05" db="EMBL/GenBank/DDBJ databases">
        <authorList>
            <person name="Lanie J.A."/>
            <person name="Ng W.-L."/>
            <person name="Kazmierczak K.M."/>
            <person name="Andrzejewski T.M."/>
            <person name="Davidsen T.M."/>
            <person name="Wayne K.J."/>
            <person name="Tettelin H."/>
            <person name="Glass J.I."/>
            <person name="Rusch D."/>
            <person name="Podicherti R."/>
            <person name="Tsui H.-C.T."/>
            <person name="Winkler M.E."/>
        </authorList>
    </citation>
    <scope>NUCLEOTIDE SEQUENCE</scope>
</reference>
<gene>
    <name evidence="1" type="ORF">METZ01_LOCUS308768</name>
</gene>